<evidence type="ECO:0000313" key="4">
    <source>
        <dbReference type="Proteomes" id="UP000247602"/>
    </source>
</evidence>
<dbReference type="Proteomes" id="UP000247602">
    <property type="component" value="Unassembled WGS sequence"/>
</dbReference>
<reference evidence="3 4" key="1">
    <citation type="submission" date="2018-06" db="EMBL/GenBank/DDBJ databases">
        <title>Draft genome sequence of Modestobacter versicolor CP153-2.</title>
        <authorList>
            <person name="Gundlapally S.R."/>
        </authorList>
    </citation>
    <scope>NUCLEOTIDE SEQUENCE [LARGE SCALE GENOMIC DNA]</scope>
    <source>
        <strain evidence="3 4">CP153-2</strain>
    </source>
</reference>
<proteinExistence type="predicted"/>
<accession>A0A323VDY6</accession>
<keyword evidence="4" id="KW-1185">Reference proteome</keyword>
<dbReference type="AlphaFoldDB" id="A0A323VDY6"/>
<evidence type="ECO:0000313" key="3">
    <source>
        <dbReference type="EMBL" id="PZA22263.1"/>
    </source>
</evidence>
<comment type="caution">
    <text evidence="3">The sequence shown here is derived from an EMBL/GenBank/DDBJ whole genome shotgun (WGS) entry which is preliminary data.</text>
</comment>
<sequence length="267" mass="29330">MRLHPGWVTVPELEQDWTVRAHAATGYSGGPLSHLSALAVHRLVDVEVTRLDVTVPTGRRVRTSRWLRVHRTESRLGVVSARGLPATTIPRALVDSWGDAHRPGAGRRHTEMVRAALIRAVRERRTTTTAVEAALADRPELPGRGQLLDLLGLLAGGCQSELEVFGVLHVLSVPGLPPCEQQHRLLLPDGPIRLDAAWPEVRLAVELDGAAFHGSQEARERDLQRDAALAARGWLVLRFSHRRLTRHPAACQAQIAAVYRARLTAGH</sequence>
<dbReference type="Gene3D" id="3.40.960.10">
    <property type="entry name" value="VSR Endonuclease"/>
    <property type="match status" value="1"/>
</dbReference>
<evidence type="ECO:0000313" key="5">
    <source>
        <dbReference type="Proteomes" id="UP000580718"/>
    </source>
</evidence>
<dbReference type="InterPro" id="IPR049468">
    <property type="entry name" value="Restrct_endonuc-II-like_dom"/>
</dbReference>
<dbReference type="EMBL" id="QKNV01000040">
    <property type="protein sequence ID" value="PZA22263.1"/>
    <property type="molecule type" value="Genomic_DNA"/>
</dbReference>
<dbReference type="EMBL" id="JACIBU010000001">
    <property type="protein sequence ID" value="MBB3675944.1"/>
    <property type="molecule type" value="Genomic_DNA"/>
</dbReference>
<dbReference type="OrthoDB" id="5243722at2"/>
<evidence type="ECO:0000259" key="1">
    <source>
        <dbReference type="Pfam" id="PF18741"/>
    </source>
</evidence>
<name>A0A323VDY6_9ACTN</name>
<feature type="domain" description="Restriction endonuclease type II-like" evidence="1">
    <location>
        <begin position="200"/>
        <end position="256"/>
    </location>
</feature>
<gene>
    <name evidence="3" type="ORF">DMO24_05995</name>
    <name evidence="2" type="ORF">FHX36_001679</name>
</gene>
<evidence type="ECO:0000313" key="2">
    <source>
        <dbReference type="EMBL" id="MBB3675944.1"/>
    </source>
</evidence>
<organism evidence="3 4">
    <name type="scientific">Modestobacter versicolor</name>
    <dbReference type="NCBI Taxonomy" id="429133"/>
    <lineage>
        <taxon>Bacteria</taxon>
        <taxon>Bacillati</taxon>
        <taxon>Actinomycetota</taxon>
        <taxon>Actinomycetes</taxon>
        <taxon>Geodermatophilales</taxon>
        <taxon>Geodermatophilaceae</taxon>
        <taxon>Modestobacter</taxon>
    </lineage>
</organism>
<protein>
    <recommendedName>
        <fullName evidence="1">Restriction endonuclease type II-like domain-containing protein</fullName>
    </recommendedName>
</protein>
<dbReference type="InterPro" id="IPR011335">
    <property type="entry name" value="Restrct_endonuc-II-like"/>
</dbReference>
<reference evidence="2 5" key="2">
    <citation type="submission" date="2020-08" db="EMBL/GenBank/DDBJ databases">
        <title>Sequencing the genomes of 1000 actinobacteria strains.</title>
        <authorList>
            <person name="Klenk H.-P."/>
        </authorList>
    </citation>
    <scope>NUCLEOTIDE SEQUENCE [LARGE SCALE GENOMIC DNA]</scope>
    <source>
        <strain evidence="2 5">DSM 16678</strain>
    </source>
</reference>
<dbReference type="SUPFAM" id="SSF52980">
    <property type="entry name" value="Restriction endonuclease-like"/>
    <property type="match status" value="1"/>
</dbReference>
<dbReference type="Pfam" id="PF18741">
    <property type="entry name" value="MTES_1575"/>
    <property type="match status" value="1"/>
</dbReference>
<dbReference type="Proteomes" id="UP000580718">
    <property type="component" value="Unassembled WGS sequence"/>
</dbReference>
<dbReference type="RefSeq" id="WP_110551418.1">
    <property type="nucleotide sequence ID" value="NZ_JACIBU010000001.1"/>
</dbReference>